<gene>
    <name evidence="5" type="ORF">EYC87_00555</name>
</gene>
<proteinExistence type="predicted"/>
<name>A0ABT3SS06_9GAMM</name>
<keyword evidence="1" id="KW-0805">Transcription regulation</keyword>
<organism evidence="5 6">
    <name type="scientific">Candidatus Seongchinamella marina</name>
    <dbReference type="NCBI Taxonomy" id="2518990"/>
    <lineage>
        <taxon>Bacteria</taxon>
        <taxon>Pseudomonadati</taxon>
        <taxon>Pseudomonadota</taxon>
        <taxon>Gammaproteobacteria</taxon>
        <taxon>Cellvibrionales</taxon>
        <taxon>Halieaceae</taxon>
        <taxon>Seongchinamella</taxon>
    </lineage>
</organism>
<sequence>MPRPQREYNVYVRHTLEVLRNQGVDPCPLLARLGIDEASLQADEDLLSRDDYSTLVDEITRHYDVPGLGLLDGSGVELLDHGLLGYAMFASANLGKAIERHSKYQDVIGAVLHTALFVEGSAASLRVISTSRPDMVDTPYKMQYELEKLFTQWAELGPAIGKGKHWFESVEFSYPAPSHQRMYRNFLGEKVLFDREHSQLNFSAELLKTSLNFANEDAAQLCERQCAALLDDLKQSDGTTGEIRRILANASGRYPAIEEVAKLLAMGERTLRRRLAKEGTSYKQVVLDFRMELAAGYLLGNEMSIQEIAYVTGYADPSNFHRTFSRYHQMTPKAYRELQLQQR</sequence>
<dbReference type="InterPro" id="IPR018062">
    <property type="entry name" value="HTH_AraC-typ_CS"/>
</dbReference>
<dbReference type="SMART" id="SM00342">
    <property type="entry name" value="HTH_ARAC"/>
    <property type="match status" value="1"/>
</dbReference>
<dbReference type="InterPro" id="IPR009057">
    <property type="entry name" value="Homeodomain-like_sf"/>
</dbReference>
<evidence type="ECO:0000256" key="2">
    <source>
        <dbReference type="ARBA" id="ARBA00023125"/>
    </source>
</evidence>
<accession>A0ABT3SS06</accession>
<dbReference type="Proteomes" id="UP001143307">
    <property type="component" value="Unassembled WGS sequence"/>
</dbReference>
<feature type="domain" description="HTH araC/xylS-type" evidence="4">
    <location>
        <begin position="241"/>
        <end position="338"/>
    </location>
</feature>
<dbReference type="PROSITE" id="PS01124">
    <property type="entry name" value="HTH_ARAC_FAMILY_2"/>
    <property type="match status" value="1"/>
</dbReference>
<evidence type="ECO:0000256" key="1">
    <source>
        <dbReference type="ARBA" id="ARBA00023015"/>
    </source>
</evidence>
<evidence type="ECO:0000313" key="5">
    <source>
        <dbReference type="EMBL" id="MCX2972074.1"/>
    </source>
</evidence>
<comment type="caution">
    <text evidence="5">The sequence shown here is derived from an EMBL/GenBank/DDBJ whole genome shotgun (WGS) entry which is preliminary data.</text>
</comment>
<dbReference type="InterPro" id="IPR018060">
    <property type="entry name" value="HTH_AraC"/>
</dbReference>
<dbReference type="PANTHER" id="PTHR47894:SF1">
    <property type="entry name" value="HTH-TYPE TRANSCRIPTIONAL REGULATOR VQSM"/>
    <property type="match status" value="1"/>
</dbReference>
<dbReference type="Gene3D" id="1.10.10.60">
    <property type="entry name" value="Homeodomain-like"/>
    <property type="match status" value="1"/>
</dbReference>
<keyword evidence="6" id="KW-1185">Reference proteome</keyword>
<dbReference type="PANTHER" id="PTHR47894">
    <property type="entry name" value="HTH-TYPE TRANSCRIPTIONAL REGULATOR GADX"/>
    <property type="match status" value="1"/>
</dbReference>
<evidence type="ECO:0000313" key="6">
    <source>
        <dbReference type="Proteomes" id="UP001143307"/>
    </source>
</evidence>
<evidence type="ECO:0000256" key="3">
    <source>
        <dbReference type="ARBA" id="ARBA00023163"/>
    </source>
</evidence>
<dbReference type="Pfam" id="PF12833">
    <property type="entry name" value="HTH_18"/>
    <property type="match status" value="1"/>
</dbReference>
<dbReference type="InterPro" id="IPR032687">
    <property type="entry name" value="AraC-type_N"/>
</dbReference>
<keyword evidence="2" id="KW-0238">DNA-binding</keyword>
<protein>
    <submittedName>
        <fullName evidence="5">AraC family transcriptional regulator</fullName>
    </submittedName>
</protein>
<evidence type="ECO:0000259" key="4">
    <source>
        <dbReference type="PROSITE" id="PS01124"/>
    </source>
</evidence>
<dbReference type="Pfam" id="PF12625">
    <property type="entry name" value="Arabinose_bd"/>
    <property type="match status" value="1"/>
</dbReference>
<dbReference type="EMBL" id="SHNP01000001">
    <property type="protein sequence ID" value="MCX2972074.1"/>
    <property type="molecule type" value="Genomic_DNA"/>
</dbReference>
<dbReference type="SUPFAM" id="SSF46689">
    <property type="entry name" value="Homeodomain-like"/>
    <property type="match status" value="1"/>
</dbReference>
<reference evidence="5" key="1">
    <citation type="submission" date="2019-02" db="EMBL/GenBank/DDBJ databases">
        <authorList>
            <person name="Li S.-H."/>
        </authorList>
    </citation>
    <scope>NUCLEOTIDE SEQUENCE</scope>
    <source>
        <strain evidence="5">IMCC8485</strain>
    </source>
</reference>
<dbReference type="RefSeq" id="WP_279251140.1">
    <property type="nucleotide sequence ID" value="NZ_SHNP01000001.1"/>
</dbReference>
<keyword evidence="3" id="KW-0804">Transcription</keyword>
<dbReference type="PROSITE" id="PS00041">
    <property type="entry name" value="HTH_ARAC_FAMILY_1"/>
    <property type="match status" value="1"/>
</dbReference>